<dbReference type="Pfam" id="PF08753">
    <property type="entry name" value="NikR_C"/>
    <property type="match status" value="1"/>
</dbReference>
<dbReference type="SUPFAM" id="SSF47598">
    <property type="entry name" value="Ribbon-helix-helix"/>
    <property type="match status" value="1"/>
</dbReference>
<dbReference type="GO" id="GO:0003677">
    <property type="term" value="F:DNA binding"/>
    <property type="evidence" value="ECO:0007669"/>
    <property type="project" value="UniProtKB-KW"/>
</dbReference>
<dbReference type="Proteomes" id="UP000186851">
    <property type="component" value="Chromosome"/>
</dbReference>
<dbReference type="EMBL" id="CP091871">
    <property type="protein sequence ID" value="WEU40084.1"/>
    <property type="molecule type" value="Genomic_DNA"/>
</dbReference>
<evidence type="ECO:0000259" key="6">
    <source>
        <dbReference type="Pfam" id="PF08753"/>
    </source>
</evidence>
<reference evidence="7" key="2">
    <citation type="journal article" date="2022" name="Nat. Microbiol.">
        <title>A closed Candidatus Odinarchaeum chromosome exposes Asgard archaeal viruses.</title>
        <authorList>
            <person name="Tamarit D."/>
            <person name="Caceres E.F."/>
            <person name="Krupovic M."/>
            <person name="Nijland R."/>
            <person name="Eme L."/>
            <person name="Robinson N.P."/>
            <person name="Ettema T.J.G."/>
        </authorList>
    </citation>
    <scope>NUCLEOTIDE SEQUENCE</scope>
    <source>
        <strain evidence="7">LCB_4</strain>
    </source>
</reference>
<dbReference type="AlphaFoldDB" id="A0AAF0D1T8"/>
<organism evidence="7 8">
    <name type="scientific">Odinarchaeota yellowstonii (strain LCB_4)</name>
    <dbReference type="NCBI Taxonomy" id="1841599"/>
    <lineage>
        <taxon>Archaea</taxon>
        <taxon>Promethearchaeati</taxon>
        <taxon>Candidatus Odinarchaeota</taxon>
        <taxon>Candidatus Odinarchaeia</taxon>
        <taxon>Candidatus Odinarchaeales</taxon>
        <taxon>Candidatus Odinarchaeaceae</taxon>
        <taxon>Candidatus Odinarchaeum</taxon>
    </lineage>
</organism>
<comment type="similarity">
    <text evidence="1">Belongs to the transcriptional regulatory CopG/NikR family.</text>
</comment>
<name>A0AAF0D1T8_ODILC</name>
<dbReference type="SUPFAM" id="SSF55021">
    <property type="entry name" value="ACT-like"/>
    <property type="match status" value="1"/>
</dbReference>
<keyword evidence="4" id="KW-0804">Transcription</keyword>
<evidence type="ECO:0000259" key="5">
    <source>
        <dbReference type="Pfam" id="PF01402"/>
    </source>
</evidence>
<dbReference type="PANTHER" id="PTHR34719">
    <property type="entry name" value="NICKEL-RESPONSIVE REGULATOR"/>
    <property type="match status" value="1"/>
</dbReference>
<evidence type="ECO:0000256" key="3">
    <source>
        <dbReference type="ARBA" id="ARBA00023125"/>
    </source>
</evidence>
<dbReference type="Gene3D" id="1.10.1220.10">
    <property type="entry name" value="Met repressor-like"/>
    <property type="match status" value="1"/>
</dbReference>
<dbReference type="InterPro" id="IPR010985">
    <property type="entry name" value="Ribbon_hlx_hlx"/>
</dbReference>
<reference evidence="7" key="1">
    <citation type="journal article" date="2017" name="Nature">
        <title>Asgard archaea illuminate the origin of eukaryotic cellular complexity.</title>
        <authorList>
            <person name="Zaremba-Niedzwiedzka K."/>
            <person name="Caceres E.F."/>
            <person name="Saw J.H."/>
            <person name="Backstrom D."/>
            <person name="Juzokaite L."/>
            <person name="Vancaester E."/>
            <person name="Seitz K.W."/>
            <person name="Anantharaman K."/>
            <person name="Starnawski P."/>
            <person name="Kjeldsen K.U."/>
            <person name="Scott M.B."/>
            <person name="Nunoura T."/>
            <person name="Banfield J.F."/>
            <person name="Schramm A."/>
            <person name="Baker B.J."/>
            <person name="Spang A."/>
            <person name="Ettema T.J.G."/>
        </authorList>
    </citation>
    <scope>NUCLEOTIDE SEQUENCE</scope>
    <source>
        <strain evidence="7">LCB_4</strain>
    </source>
</reference>
<dbReference type="InterPro" id="IPR014864">
    <property type="entry name" value="TF_NikR_Ni-bd_C"/>
</dbReference>
<dbReference type="InterPro" id="IPR002145">
    <property type="entry name" value="CopG"/>
</dbReference>
<dbReference type="Pfam" id="PF01402">
    <property type="entry name" value="RHH_1"/>
    <property type="match status" value="1"/>
</dbReference>
<proteinExistence type="inferred from homology"/>
<dbReference type="GO" id="GO:0006355">
    <property type="term" value="P:regulation of DNA-templated transcription"/>
    <property type="evidence" value="ECO:0007669"/>
    <property type="project" value="InterPro"/>
</dbReference>
<sequence length="127" mass="14601">MPIISLSLNDEILQRVEKLRKELGFTGRSELIRAGLRMLIADSVEKDQLEGKIHSVLLLIHDSEAEDFVSELKHEYTDIINAQIHSKTRQNKCLEIFIIEGDAKKVKELANRYITSDKIEYVKLLVP</sequence>
<evidence type="ECO:0000256" key="1">
    <source>
        <dbReference type="ARBA" id="ARBA00008478"/>
    </source>
</evidence>
<dbReference type="InterPro" id="IPR027271">
    <property type="entry name" value="Acetolactate_synth/TF_NikR_C"/>
</dbReference>
<evidence type="ECO:0000256" key="2">
    <source>
        <dbReference type="ARBA" id="ARBA00023015"/>
    </source>
</evidence>
<keyword evidence="3" id="KW-0238">DNA-binding</keyword>
<dbReference type="Gene3D" id="3.30.70.1150">
    <property type="entry name" value="ACT-like. Chain A, domain 2"/>
    <property type="match status" value="1"/>
</dbReference>
<feature type="domain" description="Ribbon-helix-helix protein CopG" evidence="5">
    <location>
        <begin position="4"/>
        <end position="41"/>
    </location>
</feature>
<dbReference type="KEGG" id="oyw:OdinLCB4_006330"/>
<evidence type="ECO:0000313" key="7">
    <source>
        <dbReference type="EMBL" id="WEU40084.1"/>
    </source>
</evidence>
<protein>
    <submittedName>
        <fullName evidence="7">CopG family ribbon-helix-helix protein</fullName>
    </submittedName>
</protein>
<evidence type="ECO:0000313" key="8">
    <source>
        <dbReference type="Proteomes" id="UP000186851"/>
    </source>
</evidence>
<gene>
    <name evidence="7" type="ORF">OdinLCB4_006330</name>
</gene>
<dbReference type="PANTHER" id="PTHR34719:SF3">
    <property type="entry name" value="NICKEL-RESPONSIVE REGULATOR-RELATED"/>
    <property type="match status" value="1"/>
</dbReference>
<feature type="domain" description="Transcription factor NikR nickel binding C-terminal" evidence="6">
    <location>
        <begin position="59"/>
        <end position="125"/>
    </location>
</feature>
<dbReference type="CDD" id="cd22231">
    <property type="entry name" value="RHH_NikR_HicB-like"/>
    <property type="match status" value="1"/>
</dbReference>
<evidence type="ECO:0000256" key="4">
    <source>
        <dbReference type="ARBA" id="ARBA00023163"/>
    </source>
</evidence>
<keyword evidence="2" id="KW-0805">Transcription regulation</keyword>
<dbReference type="InterPro" id="IPR045865">
    <property type="entry name" value="ACT-like_dom_sf"/>
</dbReference>
<dbReference type="InterPro" id="IPR013321">
    <property type="entry name" value="Arc_rbn_hlx_hlx"/>
</dbReference>
<dbReference type="InterPro" id="IPR050192">
    <property type="entry name" value="CopG/NikR_regulator"/>
</dbReference>
<accession>A0AAF0D1T8</accession>